<accession>A0A813W437</accession>
<dbReference type="Proteomes" id="UP000663868">
    <property type="component" value="Unassembled WGS sequence"/>
</dbReference>
<evidence type="ECO:0000313" key="3">
    <source>
        <dbReference type="Proteomes" id="UP000663860"/>
    </source>
</evidence>
<comment type="caution">
    <text evidence="1">The sequence shown here is derived from an EMBL/GenBank/DDBJ whole genome shotgun (WGS) entry which is preliminary data.</text>
</comment>
<protein>
    <recommendedName>
        <fullName evidence="4">F-box domain-containing protein</fullName>
    </recommendedName>
</protein>
<dbReference type="AlphaFoldDB" id="A0A813W437"/>
<sequence>MQNFKNHIEYFSTELLLEIFDYLSINDCFNAFYNLNKKINSALYISGYSIDLTVISRQKFYEFYQNIIFPNYSQQIRKLKISNDLTIGLLDKFFNEYYLRDFKQLRSLTLINKPSYIILGSIALLIPHLKQLEHISIDSNSYPDSFFEKITTKSSTIKSCYLPGLQIQDNFTFESKITYLTVTVEDITILWNLLARFSQLKYLNIFLRSTVYANEECLPELNVISCNNLQVFKLHILEQSSIKFNEIEYLFQRILFPDLISFSYDCIANSLDHFNVTHWNDILSKYLSTTKKFVLLVQIPYKLPVYIDIKEALIDMQKNLHAPIPFSLSIDYEYYMIHTDIYPKKNFNLSLKPPNLNLYSNNYDPINCDIVEKYSKVNSLILDCNSILPCTILSKNITHLQIQGYNDNLNLSKSLKNCSNQLLSLKICGLPNDLPHMSNLRQLTIQQIMFDLKMVPKLVFLCPRLELLTIEIDCIRQFGNILDQLRYKSNLTELKFIRAFSRDPIQTWSSWLNERKQIIPSDNNIAYEAKNSYLFIWF</sequence>
<name>A0A813W437_9BILA</name>
<organism evidence="1 3">
    <name type="scientific">Adineta steineri</name>
    <dbReference type="NCBI Taxonomy" id="433720"/>
    <lineage>
        <taxon>Eukaryota</taxon>
        <taxon>Metazoa</taxon>
        <taxon>Spiralia</taxon>
        <taxon>Gnathifera</taxon>
        <taxon>Rotifera</taxon>
        <taxon>Eurotatoria</taxon>
        <taxon>Bdelloidea</taxon>
        <taxon>Adinetida</taxon>
        <taxon>Adinetidae</taxon>
        <taxon>Adineta</taxon>
    </lineage>
</organism>
<reference evidence="1" key="1">
    <citation type="submission" date="2021-02" db="EMBL/GenBank/DDBJ databases">
        <authorList>
            <person name="Nowell W R."/>
        </authorList>
    </citation>
    <scope>NUCLEOTIDE SEQUENCE</scope>
</reference>
<evidence type="ECO:0000313" key="2">
    <source>
        <dbReference type="EMBL" id="CAF3939759.1"/>
    </source>
</evidence>
<evidence type="ECO:0008006" key="4">
    <source>
        <dbReference type="Google" id="ProtNLM"/>
    </source>
</evidence>
<dbReference type="EMBL" id="CAJOBB010002119">
    <property type="protein sequence ID" value="CAF3939759.1"/>
    <property type="molecule type" value="Genomic_DNA"/>
</dbReference>
<proteinExistence type="predicted"/>
<dbReference type="EMBL" id="CAJNOE010000067">
    <property type="protein sequence ID" value="CAF0849684.1"/>
    <property type="molecule type" value="Genomic_DNA"/>
</dbReference>
<evidence type="ECO:0000313" key="1">
    <source>
        <dbReference type="EMBL" id="CAF0849684.1"/>
    </source>
</evidence>
<gene>
    <name evidence="1" type="ORF">IZO911_LOCUS9522</name>
    <name evidence="2" type="ORF">KXQ929_LOCUS24964</name>
</gene>
<dbReference type="Proteomes" id="UP000663860">
    <property type="component" value="Unassembled WGS sequence"/>
</dbReference>